<dbReference type="GO" id="GO:0004088">
    <property type="term" value="F:carbamoyl-phosphate synthase (glutamine-hydrolyzing) activity"/>
    <property type="evidence" value="ECO:0007669"/>
    <property type="project" value="UniProtKB-EC"/>
</dbReference>
<keyword evidence="8" id="KW-0028">Amino-acid biosynthesis</keyword>
<dbReference type="InterPro" id="IPR050472">
    <property type="entry name" value="Anth_synth/Amidotransfase"/>
</dbReference>
<feature type="binding site" evidence="8">
    <location>
        <position position="258"/>
    </location>
    <ligand>
        <name>L-glutamine</name>
        <dbReference type="ChEBI" id="CHEBI:58359"/>
    </ligand>
</feature>
<dbReference type="InterPro" id="IPR036480">
    <property type="entry name" value="CarbP_synth_ssu_N_sf"/>
</dbReference>
<keyword evidence="11" id="KW-1185">Reference proteome</keyword>
<evidence type="ECO:0000256" key="4">
    <source>
        <dbReference type="ARBA" id="ARBA00022741"/>
    </source>
</evidence>
<dbReference type="PRINTS" id="PR00097">
    <property type="entry name" value="ANTSNTHASEII"/>
</dbReference>
<proteinExistence type="inferred from homology"/>
<accession>A0ABR6EWU6</accession>
<evidence type="ECO:0000256" key="7">
    <source>
        <dbReference type="ARBA" id="ARBA00048816"/>
    </source>
</evidence>
<comment type="pathway">
    <text evidence="8">Pyrimidine metabolism; UMP biosynthesis via de novo pathway; (S)-dihydroorotate from bicarbonate: step 1/3.</text>
</comment>
<evidence type="ECO:0000256" key="3">
    <source>
        <dbReference type="ARBA" id="ARBA00022598"/>
    </source>
</evidence>
<feature type="region of interest" description="CPSase" evidence="8">
    <location>
        <begin position="1"/>
        <end position="180"/>
    </location>
</feature>
<keyword evidence="8" id="KW-0055">Arginine biosynthesis</keyword>
<dbReference type="NCBIfam" id="NF009475">
    <property type="entry name" value="PRK12838.1"/>
    <property type="match status" value="1"/>
</dbReference>
<dbReference type="SUPFAM" id="SSF52317">
    <property type="entry name" value="Class I glutamine amidotransferase-like"/>
    <property type="match status" value="1"/>
</dbReference>
<feature type="binding site" evidence="8">
    <location>
        <position position="299"/>
    </location>
    <ligand>
        <name>L-glutamine</name>
        <dbReference type="ChEBI" id="CHEBI:58359"/>
    </ligand>
</feature>
<evidence type="ECO:0000256" key="5">
    <source>
        <dbReference type="ARBA" id="ARBA00022840"/>
    </source>
</evidence>
<comment type="catalytic activity">
    <reaction evidence="7 8">
        <text>hydrogencarbonate + L-glutamine + 2 ATP + H2O = carbamoyl phosphate + L-glutamate + 2 ADP + phosphate + 2 H(+)</text>
        <dbReference type="Rhea" id="RHEA:18633"/>
        <dbReference type="ChEBI" id="CHEBI:15377"/>
        <dbReference type="ChEBI" id="CHEBI:15378"/>
        <dbReference type="ChEBI" id="CHEBI:17544"/>
        <dbReference type="ChEBI" id="CHEBI:29985"/>
        <dbReference type="ChEBI" id="CHEBI:30616"/>
        <dbReference type="ChEBI" id="CHEBI:43474"/>
        <dbReference type="ChEBI" id="CHEBI:58228"/>
        <dbReference type="ChEBI" id="CHEBI:58359"/>
        <dbReference type="ChEBI" id="CHEBI:456216"/>
        <dbReference type="EC" id="6.3.5.5"/>
    </reaction>
</comment>
<feature type="binding site" evidence="8">
    <location>
        <position position="261"/>
    </location>
    <ligand>
        <name>L-glutamine</name>
        <dbReference type="ChEBI" id="CHEBI:58359"/>
    </ligand>
</feature>
<dbReference type="HAMAP" id="MF_01209">
    <property type="entry name" value="CPSase_S_chain"/>
    <property type="match status" value="1"/>
</dbReference>
<dbReference type="Proteomes" id="UP000636110">
    <property type="component" value="Unassembled WGS sequence"/>
</dbReference>
<comment type="similarity">
    <text evidence="2 8">Belongs to the CarA family.</text>
</comment>
<dbReference type="CDD" id="cd01744">
    <property type="entry name" value="GATase1_CPSase"/>
    <property type="match status" value="1"/>
</dbReference>
<evidence type="ECO:0000256" key="8">
    <source>
        <dbReference type="HAMAP-Rule" id="MF_01209"/>
    </source>
</evidence>
<evidence type="ECO:0000256" key="1">
    <source>
        <dbReference type="ARBA" id="ARBA00005077"/>
    </source>
</evidence>
<protein>
    <recommendedName>
        <fullName evidence="8">Carbamoyl phosphate synthase small chain</fullName>
        <ecNumber evidence="8">6.3.5.5</ecNumber>
    </recommendedName>
    <alternativeName>
        <fullName evidence="8">Carbamoyl phosphate synthetase glutamine chain</fullName>
    </alternativeName>
</protein>
<evidence type="ECO:0000256" key="2">
    <source>
        <dbReference type="ARBA" id="ARBA00007800"/>
    </source>
</evidence>
<dbReference type="Pfam" id="PF00988">
    <property type="entry name" value="CPSase_sm_chain"/>
    <property type="match status" value="1"/>
</dbReference>
<dbReference type="InterPro" id="IPR029062">
    <property type="entry name" value="Class_I_gatase-like"/>
</dbReference>
<keyword evidence="6 8" id="KW-0315">Glutamine amidotransferase</keyword>
<gene>
    <name evidence="8 10" type="primary">carA</name>
    <name evidence="10" type="ORF">GM920_11380</name>
</gene>
<dbReference type="InterPro" id="IPR006274">
    <property type="entry name" value="CarbamoylP_synth_ssu"/>
</dbReference>
<sequence>MTNYTKLPAILLLADGTVYYGKAAGKIGTTTGEICFNTGMTGYQEIFTDPSYFGQIMVTTNAHIGNYGIHKEEIESDSIKIAGLVCKNYSVGYSRKEASESIQDYFQDENIVGISDIDTRSLVRHIRNKGAMNGIISSEITDLEELKAKLAAVPSMDGLELSSQVSTKEAYFYGNPDATYKVAALDLGIKKNILRNFEARDMYVQVFPAKTTFEEMNKWNADGYFISNGPGDPSAMPYAIETVKQILAADKPLFGICLGHQLLAEANGIGTMKMFNGHRGLNHPVKNIIKNHCEVTSQNHGFGVIAEEVKKSDKVEITHLNLNDQSIEGIRVKGKKAFSVQYHPESSPGPHDSRYLFDDFIDMIKNDLAW</sequence>
<dbReference type="EMBL" id="WNXC01000003">
    <property type="protein sequence ID" value="MBB2149502.1"/>
    <property type="molecule type" value="Genomic_DNA"/>
</dbReference>
<dbReference type="SUPFAM" id="SSF52021">
    <property type="entry name" value="Carbamoyl phosphate synthetase, small subunit N-terminal domain"/>
    <property type="match status" value="1"/>
</dbReference>
<dbReference type="Gene3D" id="3.40.50.880">
    <property type="match status" value="1"/>
</dbReference>
<feature type="domain" description="Carbamoyl-phosphate synthase small subunit N-terminal" evidence="9">
    <location>
        <begin position="7"/>
        <end position="137"/>
    </location>
</feature>
<dbReference type="NCBIfam" id="TIGR01368">
    <property type="entry name" value="CPSaseIIsmall"/>
    <property type="match status" value="1"/>
</dbReference>
<name>A0ABR6EWU6_9SPHI</name>
<keyword evidence="5 8" id="KW-0067">ATP-binding</keyword>
<feature type="binding site" evidence="8">
    <location>
        <position position="231"/>
    </location>
    <ligand>
        <name>L-glutamine</name>
        <dbReference type="ChEBI" id="CHEBI:58359"/>
    </ligand>
</feature>
<dbReference type="Pfam" id="PF00117">
    <property type="entry name" value="GATase"/>
    <property type="match status" value="1"/>
</dbReference>
<feature type="binding site" evidence="8">
    <location>
        <position position="302"/>
    </location>
    <ligand>
        <name>L-glutamine</name>
        <dbReference type="ChEBI" id="CHEBI:58359"/>
    </ligand>
</feature>
<dbReference type="RefSeq" id="WP_182957178.1">
    <property type="nucleotide sequence ID" value="NZ_WNXC01000003.1"/>
</dbReference>
<keyword evidence="8" id="KW-0665">Pyrimidine biosynthesis</keyword>
<feature type="binding site" evidence="8">
    <location>
        <position position="229"/>
    </location>
    <ligand>
        <name>L-glutamine</name>
        <dbReference type="ChEBI" id="CHEBI:58359"/>
    </ligand>
</feature>
<comment type="function">
    <text evidence="8">Small subunit of the glutamine-dependent carbamoyl phosphate synthetase (CPSase). CPSase catalyzes the formation of carbamoyl phosphate from the ammonia moiety of glutamine, carbonate, and phosphate donated by ATP, constituting the first step of 2 biosynthetic pathways, one leading to arginine and/or urea and the other to pyrimidine nucleotides. The small subunit (glutamine amidotransferase) binds and cleaves glutamine to supply the large subunit with the substrate ammonia.</text>
</comment>
<dbReference type="PRINTS" id="PR00096">
    <property type="entry name" value="GATASE"/>
</dbReference>
<feature type="active site" evidence="8">
    <location>
        <position position="345"/>
    </location>
</feature>
<evidence type="ECO:0000313" key="10">
    <source>
        <dbReference type="EMBL" id="MBB2149502.1"/>
    </source>
</evidence>
<dbReference type="InterPro" id="IPR002474">
    <property type="entry name" value="CarbamoylP_synth_ssu_N"/>
</dbReference>
<keyword evidence="3 8" id="KW-0436">Ligase</keyword>
<evidence type="ECO:0000259" key="9">
    <source>
        <dbReference type="SMART" id="SM01097"/>
    </source>
</evidence>
<dbReference type="PANTHER" id="PTHR43418:SF7">
    <property type="entry name" value="CARBAMOYL-PHOSPHATE SYNTHASE SMALL CHAIN"/>
    <property type="match status" value="1"/>
</dbReference>
<keyword evidence="4 8" id="KW-0547">Nucleotide-binding</keyword>
<dbReference type="InterPro" id="IPR017926">
    <property type="entry name" value="GATASE"/>
</dbReference>
<reference evidence="10 11" key="1">
    <citation type="submission" date="2019-11" db="EMBL/GenBank/DDBJ databases">
        <title>Description of Pedobacter sp. LMG 31462T.</title>
        <authorList>
            <person name="Carlier A."/>
            <person name="Qi S."/>
            <person name="Vandamme P."/>
        </authorList>
    </citation>
    <scope>NUCLEOTIDE SEQUENCE [LARGE SCALE GENOMIC DNA]</scope>
    <source>
        <strain evidence="10 11">LMG 31462</strain>
    </source>
</reference>
<dbReference type="PROSITE" id="PS51273">
    <property type="entry name" value="GATASE_TYPE_1"/>
    <property type="match status" value="1"/>
</dbReference>
<comment type="caution">
    <text evidence="10">The sequence shown here is derived from an EMBL/GenBank/DDBJ whole genome shotgun (WGS) entry which is preliminary data.</text>
</comment>
<comment type="subunit">
    <text evidence="8">Composed of two chains; the small (or glutamine) chain promotes the hydrolysis of glutamine to ammonia, which is used by the large (or ammonia) chain to synthesize carbamoyl phosphate. Tetramer of heterodimers (alpha,beta)4.</text>
</comment>
<evidence type="ECO:0000313" key="11">
    <source>
        <dbReference type="Proteomes" id="UP000636110"/>
    </source>
</evidence>
<evidence type="ECO:0000256" key="6">
    <source>
        <dbReference type="ARBA" id="ARBA00022962"/>
    </source>
</evidence>
<dbReference type="SMART" id="SM01097">
    <property type="entry name" value="CPSase_sm_chain"/>
    <property type="match status" value="1"/>
</dbReference>
<organism evidence="10 11">
    <name type="scientific">Pedobacter gandavensis</name>
    <dbReference type="NCBI Taxonomy" id="2679963"/>
    <lineage>
        <taxon>Bacteria</taxon>
        <taxon>Pseudomonadati</taxon>
        <taxon>Bacteroidota</taxon>
        <taxon>Sphingobacteriia</taxon>
        <taxon>Sphingobacteriales</taxon>
        <taxon>Sphingobacteriaceae</taxon>
        <taxon>Pedobacter</taxon>
    </lineage>
</organism>
<feature type="binding site" evidence="8">
    <location>
        <position position="51"/>
    </location>
    <ligand>
        <name>L-glutamine</name>
        <dbReference type="ChEBI" id="CHEBI:58359"/>
    </ligand>
</feature>
<comment type="pathway">
    <text evidence="1 8">Amino-acid biosynthesis; L-arginine biosynthesis; carbamoyl phosphate from bicarbonate: step 1/1.</text>
</comment>
<feature type="binding site" evidence="8">
    <location>
        <position position="301"/>
    </location>
    <ligand>
        <name>L-glutamine</name>
        <dbReference type="ChEBI" id="CHEBI:58359"/>
    </ligand>
</feature>
<feature type="active site" description="Nucleophile" evidence="8">
    <location>
        <position position="257"/>
    </location>
</feature>
<feature type="active site" evidence="8">
    <location>
        <position position="343"/>
    </location>
</feature>
<dbReference type="PANTHER" id="PTHR43418">
    <property type="entry name" value="MULTIFUNCTIONAL TRYPTOPHAN BIOSYNTHESIS PROTEIN-RELATED"/>
    <property type="match status" value="1"/>
</dbReference>
<dbReference type="PRINTS" id="PR00099">
    <property type="entry name" value="CPSGATASE"/>
</dbReference>
<dbReference type="Gene3D" id="3.50.30.20">
    <property type="entry name" value="Carbamoyl-phosphate synthase small subunit, N-terminal domain"/>
    <property type="match status" value="1"/>
</dbReference>
<dbReference type="InterPro" id="IPR035686">
    <property type="entry name" value="CPSase_GATase1"/>
</dbReference>
<comment type="catalytic activity">
    <reaction evidence="8">
        <text>L-glutamine + H2O = L-glutamate + NH4(+)</text>
        <dbReference type="Rhea" id="RHEA:15889"/>
        <dbReference type="ChEBI" id="CHEBI:15377"/>
        <dbReference type="ChEBI" id="CHEBI:28938"/>
        <dbReference type="ChEBI" id="CHEBI:29985"/>
        <dbReference type="ChEBI" id="CHEBI:58359"/>
    </reaction>
</comment>
<dbReference type="EC" id="6.3.5.5" evidence="8"/>